<keyword evidence="4 7" id="KW-0456">Lyase</keyword>
<evidence type="ECO:0000259" key="5">
    <source>
        <dbReference type="Pfam" id="PF07940"/>
    </source>
</evidence>
<dbReference type="PANTHER" id="PTHR39210:SF1">
    <property type="entry name" value="HEPARIN-SULFATE LYASE"/>
    <property type="match status" value="1"/>
</dbReference>
<comment type="caution">
    <text evidence="7">The sequence shown here is derived from an EMBL/GenBank/DDBJ whole genome shotgun (WGS) entry which is preliminary data.</text>
</comment>
<dbReference type="PANTHER" id="PTHR39210">
    <property type="entry name" value="HEPARIN-SULFATE LYASE"/>
    <property type="match status" value="1"/>
</dbReference>
<dbReference type="RefSeq" id="WP_133641278.1">
    <property type="nucleotide sequence ID" value="NZ_SNZV01000007.1"/>
</dbReference>
<evidence type="ECO:0000256" key="4">
    <source>
        <dbReference type="ARBA" id="ARBA00023239"/>
    </source>
</evidence>
<evidence type="ECO:0000313" key="8">
    <source>
        <dbReference type="Proteomes" id="UP000294752"/>
    </source>
</evidence>
<evidence type="ECO:0000256" key="2">
    <source>
        <dbReference type="ARBA" id="ARBA00022729"/>
    </source>
</evidence>
<organism evidence="7 8">
    <name type="scientific">Sphingobacterium paludis</name>
    <dbReference type="NCBI Taxonomy" id="1476465"/>
    <lineage>
        <taxon>Bacteria</taxon>
        <taxon>Pseudomonadati</taxon>
        <taxon>Bacteroidota</taxon>
        <taxon>Sphingobacteriia</taxon>
        <taxon>Sphingobacteriales</taxon>
        <taxon>Sphingobacteriaceae</taxon>
        <taxon>Sphingobacterium</taxon>
    </lineage>
</organism>
<dbReference type="GO" id="GO:0042597">
    <property type="term" value="C:periplasmic space"/>
    <property type="evidence" value="ECO:0007669"/>
    <property type="project" value="UniProtKB-SubCell"/>
</dbReference>
<evidence type="ECO:0000256" key="1">
    <source>
        <dbReference type="ARBA" id="ARBA00004418"/>
    </source>
</evidence>
<reference evidence="7 8" key="1">
    <citation type="submission" date="2019-03" db="EMBL/GenBank/DDBJ databases">
        <title>Genomic Encyclopedia of Type Strains, Phase III (KMG-III): the genomes of soil and plant-associated and newly described type strains.</title>
        <authorList>
            <person name="Whitman W."/>
        </authorList>
    </citation>
    <scope>NUCLEOTIDE SEQUENCE [LARGE SCALE GENOMIC DNA]</scope>
    <source>
        <strain evidence="7 8">CGMCC 1.12801</strain>
    </source>
</reference>
<dbReference type="InterPro" id="IPR008929">
    <property type="entry name" value="Chondroitin_lyas"/>
</dbReference>
<evidence type="ECO:0000256" key="3">
    <source>
        <dbReference type="ARBA" id="ARBA00022764"/>
    </source>
</evidence>
<feature type="domain" description="Heparinase II/III-like C-terminal" evidence="5">
    <location>
        <begin position="386"/>
        <end position="625"/>
    </location>
</feature>
<dbReference type="Pfam" id="PF16889">
    <property type="entry name" value="Hepar_II_III_N"/>
    <property type="match status" value="1"/>
</dbReference>
<accession>A0A4R7CXL5</accession>
<dbReference type="InterPro" id="IPR054646">
    <property type="entry name" value="HepC"/>
</dbReference>
<feature type="domain" description="Heparin-sulfate lyase N-terminal" evidence="6">
    <location>
        <begin position="30"/>
        <end position="372"/>
    </location>
</feature>
<protein>
    <submittedName>
        <fullName evidence="7">Heparan-sulfate lyase</fullName>
    </submittedName>
</protein>
<dbReference type="NCBIfam" id="NF045573">
    <property type="entry name" value="Hepsulflyase_CFB"/>
    <property type="match status" value="1"/>
</dbReference>
<dbReference type="InterPro" id="IPR012480">
    <property type="entry name" value="Hepar_II_III_C"/>
</dbReference>
<dbReference type="AlphaFoldDB" id="A0A4R7CXL5"/>
<dbReference type="Pfam" id="PF07940">
    <property type="entry name" value="Hepar_II_III_C"/>
    <property type="match status" value="1"/>
</dbReference>
<evidence type="ECO:0000259" key="6">
    <source>
        <dbReference type="Pfam" id="PF16889"/>
    </source>
</evidence>
<dbReference type="Proteomes" id="UP000294752">
    <property type="component" value="Unassembled WGS sequence"/>
</dbReference>
<keyword evidence="2" id="KW-0732">Signal</keyword>
<dbReference type="SUPFAM" id="SSF48230">
    <property type="entry name" value="Chondroitin AC/alginate lyase"/>
    <property type="match status" value="1"/>
</dbReference>
<dbReference type="GO" id="GO:0016829">
    <property type="term" value="F:lyase activity"/>
    <property type="evidence" value="ECO:0007669"/>
    <property type="project" value="UniProtKB-KW"/>
</dbReference>
<dbReference type="EMBL" id="SNZV01000007">
    <property type="protein sequence ID" value="TDS11825.1"/>
    <property type="molecule type" value="Genomic_DNA"/>
</dbReference>
<dbReference type="Gene3D" id="2.70.98.70">
    <property type="match status" value="1"/>
</dbReference>
<dbReference type="InterPro" id="IPR031680">
    <property type="entry name" value="Hepar_II_III_N"/>
</dbReference>
<proteinExistence type="predicted"/>
<keyword evidence="3" id="KW-0574">Periplasm</keyword>
<keyword evidence="8" id="KW-1185">Reference proteome</keyword>
<comment type="subcellular location">
    <subcellularLocation>
        <location evidence="1">Periplasm</location>
    </subcellularLocation>
</comment>
<sequence>MNKPSFIYIFLLFLCPIFVLAQSRVSKESFSAIDLTYPGLEKVNDHYKNEEYDKAAMALLSYFRNRPLKGHPTFGSEELQKLKENPLEKADLQRADNALKHHFQPHKGYDFFDYGTDINWQYWPVKDNEVRWQLHRVGWWESMGRAYQATGDEKYAKEWIYQFSDWVKKNPRGLSEDNDFYAWRPLEVSDRIKSLPVTFSLFIESPAFTSEFLMEFLNSYQEQANYIPAHYSAIGNHLLFEAERMVLAGCFFPEFRQAADWRLGGISVLNTEIKKQIFDDGVQFELSPTYHTAAIDIFLRALYTAQLAGLGQEFPSDYRNTVKKMITATINFSFPDYSFPMFGDSWLTDKNGKIAQYGFWRKSFPDNPVFTYFATEGRQGSKPNYLSTALKDAGFYTFRNGWDSLATAMVVKAGPQGYFHAQPDNGTFELWVKGRNFMPDAGCYVYSGDKEIMKMREWYRQTKVHQTLTLDNRNMEATEAQLVHWSTSDSVDQLTFTNPSYAGLSHERTVLFVNKQFFLILDRAEGAAVGQLDVHYQLAENSHPVIDKQQKRFFTQYSDGNNLLVQELLIKSPSALVTEEGKVSYRYREEIARPAFAFQRQKGKNTSYFMTIVLPFDGAKPPSVKLLEHDMEKQLIRVSVNSKIYNVNFQQ</sequence>
<dbReference type="OrthoDB" id="7335480at2"/>
<gene>
    <name evidence="7" type="ORF">B0I21_107175</name>
</gene>
<name>A0A4R7CXL5_9SPHI</name>
<dbReference type="Gene3D" id="1.50.10.100">
    <property type="entry name" value="Chondroitin AC/alginate lyase"/>
    <property type="match status" value="1"/>
</dbReference>
<evidence type="ECO:0000313" key="7">
    <source>
        <dbReference type="EMBL" id="TDS11825.1"/>
    </source>
</evidence>